<dbReference type="Pfam" id="PF24864">
    <property type="entry name" value="DUF7730"/>
    <property type="match status" value="1"/>
</dbReference>
<name>A0A8H3FL85_9LECA</name>
<protein>
    <recommendedName>
        <fullName evidence="1">DUF7730 domain-containing protein</fullName>
    </recommendedName>
</protein>
<dbReference type="PANTHER" id="PTHR42085:SF8">
    <property type="entry name" value="F-BOX DOMAIN-CONTAINING PROTEIN"/>
    <property type="match status" value="1"/>
</dbReference>
<keyword evidence="3" id="KW-1185">Reference proteome</keyword>
<proteinExistence type="predicted"/>
<gene>
    <name evidence="2" type="ORF">IMSHALPRED_006469</name>
</gene>
<evidence type="ECO:0000259" key="1">
    <source>
        <dbReference type="Pfam" id="PF24864"/>
    </source>
</evidence>
<evidence type="ECO:0000313" key="3">
    <source>
        <dbReference type="Proteomes" id="UP000664534"/>
    </source>
</evidence>
<feature type="domain" description="DUF7730" evidence="1">
    <location>
        <begin position="49"/>
        <end position="141"/>
    </location>
</feature>
<dbReference type="EMBL" id="CAJPDT010000039">
    <property type="protein sequence ID" value="CAF9925424.1"/>
    <property type="molecule type" value="Genomic_DNA"/>
</dbReference>
<dbReference type="OrthoDB" id="2951834at2759"/>
<dbReference type="PANTHER" id="PTHR42085">
    <property type="entry name" value="F-BOX DOMAIN-CONTAINING PROTEIN"/>
    <property type="match status" value="1"/>
</dbReference>
<dbReference type="InterPro" id="IPR038883">
    <property type="entry name" value="AN11006-like"/>
</dbReference>
<dbReference type="AlphaFoldDB" id="A0A8H3FL85"/>
<comment type="caution">
    <text evidence="2">The sequence shown here is derived from an EMBL/GenBank/DDBJ whole genome shotgun (WGS) entry which is preliminary data.</text>
</comment>
<reference evidence="2" key="1">
    <citation type="submission" date="2021-03" db="EMBL/GenBank/DDBJ databases">
        <authorList>
            <person name="Tagirdzhanova G."/>
        </authorList>
    </citation>
    <scope>NUCLEOTIDE SEQUENCE</scope>
</reference>
<evidence type="ECO:0000313" key="2">
    <source>
        <dbReference type="EMBL" id="CAF9925424.1"/>
    </source>
</evidence>
<accession>A0A8H3FL85</accession>
<organism evidence="2 3">
    <name type="scientific">Imshaugia aleurites</name>
    <dbReference type="NCBI Taxonomy" id="172621"/>
    <lineage>
        <taxon>Eukaryota</taxon>
        <taxon>Fungi</taxon>
        <taxon>Dikarya</taxon>
        <taxon>Ascomycota</taxon>
        <taxon>Pezizomycotina</taxon>
        <taxon>Lecanoromycetes</taxon>
        <taxon>OSLEUM clade</taxon>
        <taxon>Lecanoromycetidae</taxon>
        <taxon>Lecanorales</taxon>
        <taxon>Lecanorineae</taxon>
        <taxon>Parmeliaceae</taxon>
        <taxon>Imshaugia</taxon>
    </lineage>
</organism>
<dbReference type="Proteomes" id="UP000664534">
    <property type="component" value="Unassembled WGS sequence"/>
</dbReference>
<sequence>MPPQNFRFDFLALPPKARLRIYKYLLVCKPQDQITPEYRPAAAQPLTPSILATCKQIHAEACPILYSKNEFLVSEPERIFRWFTQIGRLNIKHLRKVRIFVEAVYSTKEIPFLSTASESLSWYKLLDQLAREATGLRHLHIYWDADPTCGHYGAGKDLRFVRELAKIHGLKSMDVAGYYAIHWPRYLTEKMGILVQEKDRSQPYLQYLRKYQQGTEKLVP</sequence>
<dbReference type="InterPro" id="IPR056632">
    <property type="entry name" value="DUF7730"/>
</dbReference>